<dbReference type="EMBL" id="FZNS01000006">
    <property type="protein sequence ID" value="SNR77704.1"/>
    <property type="molecule type" value="Genomic_DNA"/>
</dbReference>
<reference evidence="3" key="1">
    <citation type="submission" date="2017-06" db="EMBL/GenBank/DDBJ databases">
        <authorList>
            <person name="Varghese N."/>
            <person name="Submissions S."/>
        </authorList>
    </citation>
    <scope>NUCLEOTIDE SEQUENCE [LARGE SCALE GENOMIC DNA]</scope>
    <source>
        <strain evidence="3">DSM 28041</strain>
    </source>
</reference>
<evidence type="ECO:0000313" key="2">
    <source>
        <dbReference type="EMBL" id="SNR77704.1"/>
    </source>
</evidence>
<evidence type="ECO:0000313" key="3">
    <source>
        <dbReference type="Proteomes" id="UP000198310"/>
    </source>
</evidence>
<dbReference type="RefSeq" id="WP_143437159.1">
    <property type="nucleotide sequence ID" value="NZ_FZNS01000006.1"/>
</dbReference>
<dbReference type="AlphaFoldDB" id="A0A238Z485"/>
<proteinExistence type="predicted"/>
<feature type="transmembrane region" description="Helical" evidence="1">
    <location>
        <begin position="51"/>
        <end position="69"/>
    </location>
</feature>
<accession>A0A238Z485</accession>
<keyword evidence="3" id="KW-1185">Reference proteome</keyword>
<dbReference type="Proteomes" id="UP000198310">
    <property type="component" value="Unassembled WGS sequence"/>
</dbReference>
<keyword evidence="1" id="KW-0472">Membrane</keyword>
<keyword evidence="1" id="KW-1133">Transmembrane helix</keyword>
<sequence>MLNLTPTEERLNQPSKQRFSHYFMLVMSVVYCGLGIFFWTDAASALTISSTKRQLLGLVFVFYGIVRFVRTYQHHFRKRNDDAR</sequence>
<evidence type="ECO:0000256" key="1">
    <source>
        <dbReference type="SAM" id="Phobius"/>
    </source>
</evidence>
<keyword evidence="1" id="KW-0812">Transmembrane</keyword>
<organism evidence="2 3">
    <name type="scientific">Hymenobacter mucosus</name>
    <dbReference type="NCBI Taxonomy" id="1411120"/>
    <lineage>
        <taxon>Bacteria</taxon>
        <taxon>Pseudomonadati</taxon>
        <taxon>Bacteroidota</taxon>
        <taxon>Cytophagia</taxon>
        <taxon>Cytophagales</taxon>
        <taxon>Hymenobacteraceae</taxon>
        <taxon>Hymenobacter</taxon>
    </lineage>
</organism>
<protein>
    <submittedName>
        <fullName evidence="2">Uncharacterized protein</fullName>
    </submittedName>
</protein>
<gene>
    <name evidence="2" type="ORF">SAMN06269173_106300</name>
</gene>
<feature type="transmembrane region" description="Helical" evidence="1">
    <location>
        <begin position="21"/>
        <end position="39"/>
    </location>
</feature>
<name>A0A238Z485_9BACT</name>